<dbReference type="FunFam" id="3.30.1010.10:FF:000014">
    <property type="entry name" value="Phosphatidylinositol 4-kinase STT4"/>
    <property type="match status" value="1"/>
</dbReference>
<dbReference type="PANTHER" id="PTHR10048:SF15">
    <property type="entry name" value="PHOSPHATIDYLINOSITOL 4-KINASE ALPHA"/>
    <property type="match status" value="1"/>
</dbReference>
<dbReference type="InterPro" id="IPR001263">
    <property type="entry name" value="PI3K_accessory_dom"/>
</dbReference>
<keyword evidence="11" id="KW-1185">Reference proteome</keyword>
<dbReference type="STRING" id="45354.A0A1L0BPW5"/>
<dbReference type="GO" id="GO:0005737">
    <property type="term" value="C:cytoplasm"/>
    <property type="evidence" value="ECO:0007669"/>
    <property type="project" value="TreeGrafter"/>
</dbReference>
<dbReference type="InterPro" id="IPR011009">
    <property type="entry name" value="Kinase-like_dom_sf"/>
</dbReference>
<evidence type="ECO:0000256" key="4">
    <source>
        <dbReference type="ARBA" id="ARBA00022679"/>
    </source>
</evidence>
<evidence type="ECO:0000256" key="1">
    <source>
        <dbReference type="ARBA" id="ARBA00001686"/>
    </source>
</evidence>
<reference evidence="10 11" key="1">
    <citation type="submission" date="2016-10" db="EMBL/GenBank/DDBJ databases">
        <authorList>
            <person name="de Groot N.N."/>
        </authorList>
    </citation>
    <scope>NUCLEOTIDE SEQUENCE [LARGE SCALE GENOMIC DNA]</scope>
    <source>
        <strain evidence="10 11">CBS 141442</strain>
    </source>
</reference>
<evidence type="ECO:0000256" key="2">
    <source>
        <dbReference type="ARBA" id="ARBA00006209"/>
    </source>
</evidence>
<dbReference type="PROSITE" id="PS51545">
    <property type="entry name" value="PIK_HELICAL"/>
    <property type="match status" value="1"/>
</dbReference>
<dbReference type="SMART" id="SM00146">
    <property type="entry name" value="PI3Kc"/>
    <property type="match status" value="1"/>
</dbReference>
<evidence type="ECO:0000259" key="9">
    <source>
        <dbReference type="PROSITE" id="PS51545"/>
    </source>
</evidence>
<dbReference type="EMBL" id="LT635758">
    <property type="protein sequence ID" value="SGZ52234.1"/>
    <property type="molecule type" value="Genomic_DNA"/>
</dbReference>
<dbReference type="SMART" id="SM00145">
    <property type="entry name" value="PI3Ka"/>
    <property type="match status" value="1"/>
</dbReference>
<dbReference type="PROSITE" id="PS50290">
    <property type="entry name" value="PI3_4_KINASE_3"/>
    <property type="match status" value="1"/>
</dbReference>
<dbReference type="GO" id="GO:0048015">
    <property type="term" value="P:phosphatidylinositol-mediated signaling"/>
    <property type="evidence" value="ECO:0007669"/>
    <property type="project" value="TreeGrafter"/>
</dbReference>
<dbReference type="InterPro" id="IPR045495">
    <property type="entry name" value="PI4K_N"/>
</dbReference>
<dbReference type="InterPro" id="IPR000403">
    <property type="entry name" value="PI3/4_kinase_cat_dom"/>
</dbReference>
<keyword evidence="5" id="KW-0547">Nucleotide-binding</keyword>
<dbReference type="GO" id="GO:0005524">
    <property type="term" value="F:ATP binding"/>
    <property type="evidence" value="ECO:0007669"/>
    <property type="project" value="UniProtKB-KW"/>
</dbReference>
<evidence type="ECO:0000256" key="5">
    <source>
        <dbReference type="ARBA" id="ARBA00022741"/>
    </source>
</evidence>
<proteinExistence type="inferred from homology"/>
<accession>A0A1L0BPW5</accession>
<dbReference type="OrthoDB" id="10264149at2759"/>
<protein>
    <recommendedName>
        <fullName evidence="3">1-phosphatidylinositol 4-kinase</fullName>
        <ecNumber evidence="3">2.7.1.67</ecNumber>
    </recommendedName>
</protein>
<dbReference type="SUPFAM" id="SSF56112">
    <property type="entry name" value="Protein kinase-like (PK-like)"/>
    <property type="match status" value="1"/>
</dbReference>
<evidence type="ECO:0000256" key="3">
    <source>
        <dbReference type="ARBA" id="ARBA00012169"/>
    </source>
</evidence>
<dbReference type="EC" id="2.7.1.67" evidence="3"/>
<sequence>MEFIGIRRGAIRGEAYKKLAALAVESPGSDAHSPDFVNLLKKLEPEKTKQALSLNEFEILLALCDATGADMTATTQASTLVDKLSLHLIRLPKQKFSEPVFTSLARKSPWYILGDRLTKALVNLAFKFDNSLMEEVISTLGRFVESFFANHDLDLPDYLTLLGFLAALNLNARIFSILPLAYKVFHLLDACVDNVDFLNDVEAFSSSVYSQSEMRQYLDHEWMADFSPILFLECLSKLMHGIANALLGNSNKPLMDYLLSKVSQEDYEEIGSQNGFPMDNGDYYLSPNGATKANGNGIVNASANGTANGTTNGTLNSFVSSENALVVGGMLVNLSDHQLDIIKKLADNALQKMEFLDRGETYIVYSTIARLKLGYLAKSELLLVLVCGTITDNVDLLAAKKIFLSSIGIFDVMHDYNLGTAIFQLGSLLVFKDPSVGSSLTRAFTSLVANPSLNGAQCLAISKSVGIASKVLSQDAVVTTIYALTNLLLVGNDALQLQLRSRRSTGLRSTLTGENNGFRHSEANPNRLIRNNTLLKKASISTEREASGFNEQEYKKVCENAVIAISEVVAACEDPSVSALAVTILSQKTTNLNTLVAPNLLDGLVSCAPYLPEREFVIVTRLLHKLSFDAYEAKDSRILSMLHELRSALSKKLDQSNPLYFTYLKEILTAIISKGDVQVLDHHRSHNEISAIGDQISIYLKPLADLLPDAHKGEKPLKNLENHIADLFRNIWFNMVVHGYSINSTNAKTHANELERIAYNTPPLASELSWSRNETSLELNTVLKRGSSNHNVKDHRHIVGDIFEVPRSMSYSKLMFLAAALFVESLRVKTGDCHTVLKYYSDPSMRTSGIDKYLGYIAFKINKDFIGLVHCGADKQFSAESIAQQVTQMLVLCCYGLEDLQDAAIQCCDLLIKKVPSALCHHRSLFALFDILTLLYNSVIDAETNQYEPTFLYKAKRTGINLKLPDSYSWRNETFNRLHDKAVSWLDLLLLTCSFDTKSLIQSYVSETDALQSLNKIEFGVSFALEMAGSITANDRELSHLPRFAKHGAVNLLPSLVSQLNWRSNFVDDLMEKVALHSPEGSKRALHDLRQQVASLKELIASPDGHVPTQDIIDILSEIAGFALVQNSNLAELIRYLVEIPFLVFDSSTMKAATNIWGTIMKERPNLSILVLSEITKGWETSIHLKQGVFSKAHDLKHAEFCKMEYSPSDFKHTNRLAEAVSKSFLPHSMIINLLSSNFEATMNQSDHLLKIFTRFVTIGLTFIINGSLHPFARFIRFELVNFAFDVLSYHTKLGSRSCQRLTQLIFDSSLFWFKSRASFPFGNNLLKIKADYTLLREVAKVMSSTDTFRNEDLELKKILLMFFMDDEISDIGVWLNPTQPHDSRGTYIANHISGDHISKAYKIDPQLAVNLAQRYKLKNLDELLQKLIFENPLPAIKYPDAVQYFIGVNAGTAMPNHYLLFWEPLSPVDAITLFLPPFGHNPFVLQFTMRSLEFHDVNLTFFYVPQIVQSLRYDAKGYVKRFILETAHISQLFAHQIIWNMLANSYKDEDSTEPDSLKPTLDEIQKLMLEGFSDEDLAFYKKEFGFFNEVTSISGKLKPYIKKSKAEKKIKIDEEMARIPLQPGVYLPSNPDGVLVDINRKSGRPLQSHAKAPFMATFKIKKEVEEVDDYGRIIRVPIERWQSAIFKVGDDCRQDVLALQLISVFRTIWLNAGLDLFVFPYRVTATAPGCGVIDVLPNSTSRDMLGREAVNGLYEYFTTKFGPESSIEFQQARNNLIRSLAAYSVISYLLQFKDRHNGNIMYDDQGHIMHIDFGFCFDIVPGGVKFEAVPFKLTKEMVMVLGGSDRTQAYQWFEELCIKGYLACRPHMETIVRCINPMLDSGLPCFKESTIKKLRKRFVPNKSDRDAAVTFKGLINKSYESFYTTGYDEFQRLTNGIPY</sequence>
<keyword evidence="7" id="KW-0067">ATP-binding</keyword>
<gene>
    <name evidence="10" type="ORF">SAMEA4029010_CIC11G00000002394</name>
</gene>
<dbReference type="Proteomes" id="UP000182334">
    <property type="component" value="Chromosome III"/>
</dbReference>
<dbReference type="Gene3D" id="1.25.40.70">
    <property type="entry name" value="Phosphatidylinositol 3-kinase, accessory domain (PIK)"/>
    <property type="match status" value="1"/>
</dbReference>
<evidence type="ECO:0000256" key="6">
    <source>
        <dbReference type="ARBA" id="ARBA00022777"/>
    </source>
</evidence>
<dbReference type="FunFam" id="1.10.1070.11:FF:000022">
    <property type="entry name" value="Phosphatidylinositol 4-kinase stt4"/>
    <property type="match status" value="1"/>
</dbReference>
<dbReference type="PROSITE" id="PS00916">
    <property type="entry name" value="PI3_4_KINASE_2"/>
    <property type="match status" value="1"/>
</dbReference>
<dbReference type="FunFam" id="1.25.40.70:FF:000011">
    <property type="entry name" value="Phosphatidylinositol 4-kinase alpha"/>
    <property type="match status" value="1"/>
</dbReference>
<evidence type="ECO:0000259" key="8">
    <source>
        <dbReference type="PROSITE" id="PS50290"/>
    </source>
</evidence>
<dbReference type="InterPro" id="IPR015433">
    <property type="entry name" value="PI3/4_kinase"/>
</dbReference>
<organism evidence="10 11">
    <name type="scientific">Sungouiella intermedia</name>
    <dbReference type="NCBI Taxonomy" id="45354"/>
    <lineage>
        <taxon>Eukaryota</taxon>
        <taxon>Fungi</taxon>
        <taxon>Dikarya</taxon>
        <taxon>Ascomycota</taxon>
        <taxon>Saccharomycotina</taxon>
        <taxon>Pichiomycetes</taxon>
        <taxon>Metschnikowiaceae</taxon>
        <taxon>Sungouiella</taxon>
    </lineage>
</organism>
<dbReference type="InterPro" id="IPR018936">
    <property type="entry name" value="PI3/4_kinase_CS"/>
</dbReference>
<dbReference type="GO" id="GO:0046854">
    <property type="term" value="P:phosphatidylinositol phosphate biosynthetic process"/>
    <property type="evidence" value="ECO:0007669"/>
    <property type="project" value="InterPro"/>
</dbReference>
<name>A0A1L0BPW5_9ASCO</name>
<keyword evidence="4" id="KW-0808">Transferase</keyword>
<dbReference type="SUPFAM" id="SSF48371">
    <property type="entry name" value="ARM repeat"/>
    <property type="match status" value="2"/>
</dbReference>
<dbReference type="Pfam" id="PF00454">
    <property type="entry name" value="PI3_PI4_kinase"/>
    <property type="match status" value="1"/>
</dbReference>
<evidence type="ECO:0000256" key="7">
    <source>
        <dbReference type="ARBA" id="ARBA00022840"/>
    </source>
</evidence>
<dbReference type="CDD" id="cd05167">
    <property type="entry name" value="PI4Kc_III_alpha"/>
    <property type="match status" value="1"/>
</dbReference>
<dbReference type="Pfam" id="PF00613">
    <property type="entry name" value="PI3Ka"/>
    <property type="match status" value="1"/>
</dbReference>
<dbReference type="InterPro" id="IPR036940">
    <property type="entry name" value="PI3/4_kinase_cat_sf"/>
</dbReference>
<dbReference type="PANTHER" id="PTHR10048">
    <property type="entry name" value="PHOSPHATIDYLINOSITOL KINASE"/>
    <property type="match status" value="1"/>
</dbReference>
<dbReference type="Gene3D" id="3.30.1010.10">
    <property type="entry name" value="Phosphatidylinositol 3-kinase Catalytic Subunit, Chain A, domain 4"/>
    <property type="match status" value="1"/>
</dbReference>
<dbReference type="InterPro" id="IPR016024">
    <property type="entry name" value="ARM-type_fold"/>
</dbReference>
<comment type="similarity">
    <text evidence="2">Belongs to the PI3/PI4-kinase family. Type III PI4K subfamily.</text>
</comment>
<keyword evidence="6" id="KW-0418">Kinase</keyword>
<evidence type="ECO:0000313" key="10">
    <source>
        <dbReference type="EMBL" id="SGZ52234.1"/>
    </source>
</evidence>
<comment type="catalytic activity">
    <reaction evidence="1">
        <text>a 1,2-diacyl-sn-glycero-3-phospho-(1D-myo-inositol) + ATP = a 1,2-diacyl-sn-glycero-3-phospho-(1D-myo-inositol 4-phosphate) + ADP + H(+)</text>
        <dbReference type="Rhea" id="RHEA:19877"/>
        <dbReference type="ChEBI" id="CHEBI:15378"/>
        <dbReference type="ChEBI" id="CHEBI:30616"/>
        <dbReference type="ChEBI" id="CHEBI:57880"/>
        <dbReference type="ChEBI" id="CHEBI:58178"/>
        <dbReference type="ChEBI" id="CHEBI:456216"/>
        <dbReference type="EC" id="2.7.1.67"/>
    </reaction>
</comment>
<dbReference type="Gene3D" id="1.10.1070.11">
    <property type="entry name" value="Phosphatidylinositol 3-/4-kinase, catalytic domain"/>
    <property type="match status" value="1"/>
</dbReference>
<dbReference type="PROSITE" id="PS00915">
    <property type="entry name" value="PI3_4_KINASE_1"/>
    <property type="match status" value="1"/>
</dbReference>
<feature type="domain" description="PIK helical" evidence="9">
    <location>
        <begin position="1384"/>
        <end position="1568"/>
    </location>
</feature>
<dbReference type="Pfam" id="PF19274">
    <property type="entry name" value="PI4K_N"/>
    <property type="match status" value="1"/>
</dbReference>
<dbReference type="InterPro" id="IPR042236">
    <property type="entry name" value="PI3K_accessory_sf"/>
</dbReference>
<feature type="domain" description="PI3K/PI4K catalytic" evidence="8">
    <location>
        <begin position="1661"/>
        <end position="1924"/>
    </location>
</feature>
<evidence type="ECO:0000313" key="11">
    <source>
        <dbReference type="Proteomes" id="UP000182334"/>
    </source>
</evidence>
<dbReference type="GO" id="GO:0004430">
    <property type="term" value="F:1-phosphatidylinositol 4-kinase activity"/>
    <property type="evidence" value="ECO:0007669"/>
    <property type="project" value="UniProtKB-EC"/>
</dbReference>
<dbReference type="GO" id="GO:0005886">
    <property type="term" value="C:plasma membrane"/>
    <property type="evidence" value="ECO:0007669"/>
    <property type="project" value="TreeGrafter"/>
</dbReference>